<keyword evidence="3" id="KW-0560">Oxidoreductase</keyword>
<evidence type="ECO:0000256" key="5">
    <source>
        <dbReference type="PIRSR" id="PIRSR000097-2"/>
    </source>
</evidence>
<dbReference type="InterPro" id="IPR023210">
    <property type="entry name" value="NADP_OxRdtase_dom"/>
</dbReference>
<dbReference type="PROSITE" id="PS00798">
    <property type="entry name" value="ALDOKETO_REDUCTASE_1"/>
    <property type="match status" value="1"/>
</dbReference>
<protein>
    <submittedName>
        <fullName evidence="8">Aldo/keto reductase</fullName>
    </submittedName>
</protein>
<evidence type="ECO:0000256" key="3">
    <source>
        <dbReference type="ARBA" id="ARBA00023002"/>
    </source>
</evidence>
<comment type="caution">
    <text evidence="8">The sequence shown here is derived from an EMBL/GenBank/DDBJ whole genome shotgun (WGS) entry which is preliminary data.</text>
</comment>
<evidence type="ECO:0000259" key="7">
    <source>
        <dbReference type="Pfam" id="PF00248"/>
    </source>
</evidence>
<dbReference type="PANTHER" id="PTHR43827:SF3">
    <property type="entry name" value="NADP-DEPENDENT OXIDOREDUCTASE DOMAIN-CONTAINING PROTEIN"/>
    <property type="match status" value="1"/>
</dbReference>
<organism evidence="8 9">
    <name type="scientific">Macrolepiota fuliginosa MF-IS2</name>
    <dbReference type="NCBI Taxonomy" id="1400762"/>
    <lineage>
        <taxon>Eukaryota</taxon>
        <taxon>Fungi</taxon>
        <taxon>Dikarya</taxon>
        <taxon>Basidiomycota</taxon>
        <taxon>Agaricomycotina</taxon>
        <taxon>Agaricomycetes</taxon>
        <taxon>Agaricomycetidae</taxon>
        <taxon>Agaricales</taxon>
        <taxon>Agaricineae</taxon>
        <taxon>Agaricaceae</taxon>
        <taxon>Macrolepiota</taxon>
    </lineage>
</organism>
<dbReference type="CDD" id="cd19071">
    <property type="entry name" value="AKR_AKR1-5-like"/>
    <property type="match status" value="1"/>
</dbReference>
<dbReference type="PIRSF" id="PIRSF000097">
    <property type="entry name" value="AKR"/>
    <property type="match status" value="1"/>
</dbReference>
<dbReference type="OrthoDB" id="416253at2759"/>
<dbReference type="Gene3D" id="3.20.20.100">
    <property type="entry name" value="NADP-dependent oxidoreductase domain"/>
    <property type="match status" value="1"/>
</dbReference>
<keyword evidence="9" id="KW-1185">Reference proteome</keyword>
<proteinExistence type="inferred from homology"/>
<dbReference type="Pfam" id="PF00248">
    <property type="entry name" value="Aldo_ket_red"/>
    <property type="match status" value="1"/>
</dbReference>
<dbReference type="PANTHER" id="PTHR43827">
    <property type="entry name" value="2,5-DIKETO-D-GLUCONIC ACID REDUCTASE"/>
    <property type="match status" value="1"/>
</dbReference>
<evidence type="ECO:0000256" key="4">
    <source>
        <dbReference type="PIRSR" id="PIRSR000097-1"/>
    </source>
</evidence>
<accession>A0A9P5XHZ3</accession>
<dbReference type="InterPro" id="IPR020471">
    <property type="entry name" value="AKR"/>
</dbReference>
<keyword evidence="2" id="KW-0521">NADP</keyword>
<dbReference type="SUPFAM" id="SSF51430">
    <property type="entry name" value="NAD(P)-linked oxidoreductase"/>
    <property type="match status" value="1"/>
</dbReference>
<evidence type="ECO:0000313" key="8">
    <source>
        <dbReference type="EMBL" id="KAF9450734.1"/>
    </source>
</evidence>
<evidence type="ECO:0000313" key="9">
    <source>
        <dbReference type="Proteomes" id="UP000807342"/>
    </source>
</evidence>
<evidence type="ECO:0000256" key="2">
    <source>
        <dbReference type="ARBA" id="ARBA00022857"/>
    </source>
</evidence>
<reference evidence="8" key="1">
    <citation type="submission" date="2020-11" db="EMBL/GenBank/DDBJ databases">
        <authorList>
            <consortium name="DOE Joint Genome Institute"/>
            <person name="Ahrendt S."/>
            <person name="Riley R."/>
            <person name="Andreopoulos W."/>
            <person name="Labutti K."/>
            <person name="Pangilinan J."/>
            <person name="Ruiz-Duenas F.J."/>
            <person name="Barrasa J.M."/>
            <person name="Sanchez-Garcia M."/>
            <person name="Camarero S."/>
            <person name="Miyauchi S."/>
            <person name="Serrano A."/>
            <person name="Linde D."/>
            <person name="Babiker R."/>
            <person name="Drula E."/>
            <person name="Ayuso-Fernandez I."/>
            <person name="Pacheco R."/>
            <person name="Padilla G."/>
            <person name="Ferreira P."/>
            <person name="Barriuso J."/>
            <person name="Kellner H."/>
            <person name="Castanera R."/>
            <person name="Alfaro M."/>
            <person name="Ramirez L."/>
            <person name="Pisabarro A.G."/>
            <person name="Kuo A."/>
            <person name="Tritt A."/>
            <person name="Lipzen A."/>
            <person name="He G."/>
            <person name="Yan M."/>
            <person name="Ng V."/>
            <person name="Cullen D."/>
            <person name="Martin F."/>
            <person name="Rosso M.-N."/>
            <person name="Henrissat B."/>
            <person name="Hibbett D."/>
            <person name="Martinez A.T."/>
            <person name="Grigoriev I.V."/>
        </authorList>
    </citation>
    <scope>NUCLEOTIDE SEQUENCE</scope>
    <source>
        <strain evidence="8">MF-IS2</strain>
    </source>
</reference>
<dbReference type="EMBL" id="MU151098">
    <property type="protein sequence ID" value="KAF9450734.1"/>
    <property type="molecule type" value="Genomic_DNA"/>
</dbReference>
<dbReference type="AlphaFoldDB" id="A0A9P5XHZ3"/>
<name>A0A9P5XHZ3_9AGAR</name>
<evidence type="ECO:0000256" key="6">
    <source>
        <dbReference type="PIRSR" id="PIRSR000097-3"/>
    </source>
</evidence>
<feature type="binding site" evidence="5">
    <location>
        <position position="111"/>
    </location>
    <ligand>
        <name>substrate</name>
    </ligand>
</feature>
<feature type="active site" description="Proton donor" evidence="4">
    <location>
        <position position="55"/>
    </location>
</feature>
<evidence type="ECO:0000256" key="1">
    <source>
        <dbReference type="ARBA" id="ARBA00007905"/>
    </source>
</evidence>
<dbReference type="Proteomes" id="UP000807342">
    <property type="component" value="Unassembled WGS sequence"/>
</dbReference>
<gene>
    <name evidence="8" type="ORF">P691DRAFT_725396</name>
</gene>
<comment type="similarity">
    <text evidence="1">Belongs to the aldo/keto reductase family.</text>
</comment>
<dbReference type="GO" id="GO:0016616">
    <property type="term" value="F:oxidoreductase activity, acting on the CH-OH group of donors, NAD or NADP as acceptor"/>
    <property type="evidence" value="ECO:0007669"/>
    <property type="project" value="UniProtKB-ARBA"/>
</dbReference>
<dbReference type="PRINTS" id="PR00069">
    <property type="entry name" value="ALDKETRDTASE"/>
</dbReference>
<dbReference type="FunFam" id="3.20.20.100:FF:000002">
    <property type="entry name" value="2,5-diketo-D-gluconic acid reductase A"/>
    <property type="match status" value="1"/>
</dbReference>
<sequence length="305" mass="34327">MAQDLKVELNNGVEMPMVGSGAWAPHDPEAQAKVKGWIATALQAGFRHIDTAHEYDTERAVGDAIGDSGIPRNEVWVTTKFPWHHHDRVKESFEESLENLGLGYVDLYLMHFPQCVLYEDGQPAKNPDGSWKTRADVSFNESWAEMEKLLETGKVKAIGVANFSIKTLEQLLKTAKVVPAVNQVEMHPYLAQNDLRAFCKEKGIAIMAYAPTGYATVRNDPLILSLAQKYNAAPIQVILAWHLYRQTTIIPKSQNVERQKENITLITLEKEDLERIDALDRNQRLCNKPDATGTVYGWTAEQLGW</sequence>
<dbReference type="InterPro" id="IPR018170">
    <property type="entry name" value="Aldo/ket_reductase_CS"/>
</dbReference>
<dbReference type="InterPro" id="IPR036812">
    <property type="entry name" value="NAD(P)_OxRdtase_dom_sf"/>
</dbReference>
<feature type="site" description="Lowers pKa of active site Tyr" evidence="6">
    <location>
        <position position="80"/>
    </location>
</feature>
<feature type="domain" description="NADP-dependent oxidoreductase" evidence="7">
    <location>
        <begin position="21"/>
        <end position="280"/>
    </location>
</feature>